<name>A0A1I5DR27_9PROT</name>
<sequence length="50" mass="5806">MNSTLSKLRREDQVAPPYSLKQLPEPTASPIRRNLINAFNECVIHLFKMH</sequence>
<dbReference type="EMBL" id="FOVJ01000006">
    <property type="protein sequence ID" value="SFO01530.1"/>
    <property type="molecule type" value="Genomic_DNA"/>
</dbReference>
<accession>A0A1I5DR27</accession>
<organism evidence="2 3">
    <name type="scientific">Nitrosospira briensis</name>
    <dbReference type="NCBI Taxonomy" id="35799"/>
    <lineage>
        <taxon>Bacteria</taxon>
        <taxon>Pseudomonadati</taxon>
        <taxon>Pseudomonadota</taxon>
        <taxon>Betaproteobacteria</taxon>
        <taxon>Nitrosomonadales</taxon>
        <taxon>Nitrosomonadaceae</taxon>
        <taxon>Nitrosospira</taxon>
    </lineage>
</organism>
<dbReference type="AlphaFoldDB" id="A0A1I5DR27"/>
<evidence type="ECO:0000256" key="1">
    <source>
        <dbReference type="SAM" id="MobiDB-lite"/>
    </source>
</evidence>
<gene>
    <name evidence="2" type="ORF">SAMN05216386_2361</name>
</gene>
<evidence type="ECO:0000313" key="2">
    <source>
        <dbReference type="EMBL" id="SFO01530.1"/>
    </source>
</evidence>
<dbReference type="Proteomes" id="UP000183107">
    <property type="component" value="Unassembled WGS sequence"/>
</dbReference>
<feature type="region of interest" description="Disordered" evidence="1">
    <location>
        <begin position="1"/>
        <end position="26"/>
    </location>
</feature>
<keyword evidence="3" id="KW-1185">Reference proteome</keyword>
<protein>
    <submittedName>
        <fullName evidence="2">Uncharacterized protein</fullName>
    </submittedName>
</protein>
<proteinExistence type="predicted"/>
<reference evidence="3" key="1">
    <citation type="submission" date="2016-10" db="EMBL/GenBank/DDBJ databases">
        <authorList>
            <person name="Varghese N."/>
        </authorList>
    </citation>
    <scope>NUCLEOTIDE SEQUENCE [LARGE SCALE GENOMIC DNA]</scope>
    <source>
        <strain evidence="3">Nsp8</strain>
    </source>
</reference>
<evidence type="ECO:0000313" key="3">
    <source>
        <dbReference type="Proteomes" id="UP000183107"/>
    </source>
</evidence>